<dbReference type="KEGG" id="aprc:113856498"/>
<evidence type="ECO:0000256" key="1">
    <source>
        <dbReference type="SAM" id="MobiDB-lite"/>
    </source>
</evidence>
<dbReference type="Proteomes" id="UP000694853">
    <property type="component" value="Unplaced"/>
</dbReference>
<evidence type="ECO:0000313" key="3">
    <source>
        <dbReference type="RefSeq" id="XP_027344133.1"/>
    </source>
</evidence>
<feature type="compositionally biased region" description="Basic and acidic residues" evidence="1">
    <location>
        <begin position="59"/>
        <end position="81"/>
    </location>
</feature>
<gene>
    <name evidence="3 4 5" type="primary">LOC113856498</name>
</gene>
<feature type="region of interest" description="Disordered" evidence="1">
    <location>
        <begin position="1"/>
        <end position="22"/>
    </location>
</feature>
<feature type="region of interest" description="Disordered" evidence="1">
    <location>
        <begin position="187"/>
        <end position="251"/>
    </location>
</feature>
<dbReference type="OrthoDB" id="21615at2759"/>
<evidence type="ECO:0000313" key="5">
    <source>
        <dbReference type="RefSeq" id="XP_027344148.1"/>
    </source>
</evidence>
<name>A0A8B8KLH3_ABRPR</name>
<dbReference type="GeneID" id="113856498"/>
<dbReference type="RefSeq" id="XP_027344133.1">
    <property type="nucleotide sequence ID" value="XM_027488332.1"/>
</dbReference>
<reference evidence="3 4" key="2">
    <citation type="submission" date="2025-04" db="UniProtKB">
        <authorList>
            <consortium name="RefSeq"/>
        </authorList>
    </citation>
    <scope>IDENTIFICATION</scope>
    <source>
        <tissue evidence="3 4">Young leaves</tissue>
    </source>
</reference>
<evidence type="ECO:0000313" key="4">
    <source>
        <dbReference type="RefSeq" id="XP_027344141.1"/>
    </source>
</evidence>
<protein>
    <submittedName>
        <fullName evidence="3 4">Serine/threonine-protein kinase ATM-like</fullName>
    </submittedName>
</protein>
<reference evidence="2" key="1">
    <citation type="journal article" date="2019" name="Toxins">
        <title>Detection of Abrin-Like and Prepropulchellin-Like Toxin Genes and Transcripts Using Whole Genome Sequencing and Full-Length Transcript Sequencing of Abrus precatorius.</title>
        <authorList>
            <person name="Hovde B.T."/>
            <person name="Daligault H.E."/>
            <person name="Hanschen E.R."/>
            <person name="Kunde Y.A."/>
            <person name="Johnson M.B."/>
            <person name="Starkenburg S.R."/>
            <person name="Johnson S.L."/>
        </authorList>
    </citation>
    <scope>NUCLEOTIDE SEQUENCE [LARGE SCALE GENOMIC DNA]</scope>
</reference>
<feature type="compositionally biased region" description="Polar residues" evidence="1">
    <location>
        <begin position="216"/>
        <end position="229"/>
    </location>
</feature>
<proteinExistence type="predicted"/>
<keyword evidence="2" id="KW-1185">Reference proteome</keyword>
<evidence type="ECO:0000313" key="2">
    <source>
        <dbReference type="Proteomes" id="UP000694853"/>
    </source>
</evidence>
<dbReference type="PANTHER" id="PTHR35491">
    <property type="entry name" value="OS12G0638500-LIKE PROTEIN"/>
    <property type="match status" value="1"/>
</dbReference>
<dbReference type="RefSeq" id="XP_027344148.1">
    <property type="nucleotide sequence ID" value="XM_027488347.1"/>
</dbReference>
<organism evidence="2 5">
    <name type="scientific">Abrus precatorius</name>
    <name type="common">Indian licorice</name>
    <name type="synonym">Glycine abrus</name>
    <dbReference type="NCBI Taxonomy" id="3816"/>
    <lineage>
        <taxon>Eukaryota</taxon>
        <taxon>Viridiplantae</taxon>
        <taxon>Streptophyta</taxon>
        <taxon>Embryophyta</taxon>
        <taxon>Tracheophyta</taxon>
        <taxon>Spermatophyta</taxon>
        <taxon>Magnoliopsida</taxon>
        <taxon>eudicotyledons</taxon>
        <taxon>Gunneridae</taxon>
        <taxon>Pentapetalae</taxon>
        <taxon>rosids</taxon>
        <taxon>fabids</taxon>
        <taxon>Fabales</taxon>
        <taxon>Fabaceae</taxon>
        <taxon>Papilionoideae</taxon>
        <taxon>50 kb inversion clade</taxon>
        <taxon>NPAAA clade</taxon>
        <taxon>indigoferoid/millettioid clade</taxon>
        <taxon>Abreae</taxon>
        <taxon>Abrus</taxon>
    </lineage>
</organism>
<feature type="region of interest" description="Disordered" evidence="1">
    <location>
        <begin position="53"/>
        <end position="91"/>
    </location>
</feature>
<dbReference type="RefSeq" id="XP_027344141.1">
    <property type="nucleotide sequence ID" value="XM_027488340.1"/>
</dbReference>
<sequence>MNMDQTEGRVDFNSGDETKKNENIIVTEEAVEKVKGSGIYSRGRRRSKYLSSPYTNVGQKEKELPTETKDLRTPSRTRRAEASGVTTSRLNGSSSYAKLGSKRFRRNWHRKFISSSSTSGSPEFINASPNELLSGLYSTAVDCMFPVEDKSFDLVEWFFCRYRVSAFHDEAELATSLVNENGREIGKHVGNDLPAVKSEKRKNNKMENAVRRKTKSLSGLSDLNGNTSSGGTPRPGKKLKRKRKVEEVTSSHQLQNVEINLNETCSNYSSIPEAPQNLICLASEENVVHIKREKIEAPQEQQSTEITSVCTDAKSHKCNSLVIDLQFRSRHVPVVFPEKSSDENKERVFIASNPESCVSQEGPVFNVTNRTLLATPEVGSASVNKTVRKKRMEKAAPEPLNTKLAVEIPDLNSTSIECNSVSPKFKTINFLSPEFKSEQPRSLSAGSGPNNTINNNRVEGNGESLGTCLLLRFAAGFYIPSKEDLMTTFCRFGPLKASETQMLKDTGSAQVVFVRSADAAEAFRSLEQNKLIALGGLTIVEYKLQHLSVACPPVEQVVTPTQPTGFMPMPVAGVAHPPLQYIKQNLQMMASVLENSGNSLSPQARAKLDADIKNLMRKVNSRINV</sequence>
<dbReference type="AlphaFoldDB" id="A0A8B8KLH3"/>
<dbReference type="PANTHER" id="PTHR35491:SF12">
    <property type="entry name" value="RRM DOMAIN-CONTAINING PROTEIN"/>
    <property type="match status" value="1"/>
</dbReference>
<accession>A0A8B8KLH3</accession>